<reference evidence="13 14" key="1">
    <citation type="submission" date="2019-10" db="EMBL/GenBank/DDBJ databases">
        <title>Assembly and Annotation for the nematode Trichostrongylus colubriformis.</title>
        <authorList>
            <person name="Martin J."/>
        </authorList>
    </citation>
    <scope>NUCLEOTIDE SEQUENCE [LARGE SCALE GENOMIC DNA]</scope>
    <source>
        <strain evidence="13">G859</strain>
        <tissue evidence="13">Whole worm</tissue>
    </source>
</reference>
<sequence length="396" mass="44434">MDDEKESRGSKVSDSNNEKSEDQTDICAKKRKMSESSGVDIPSSSGEQSASHLPSWVAGGSPARFVAPDELLKMSVAMDNLALVHEIAIDPNFSVSNVPSNPIQAAIKENMHRAYWDLLTEDLAKDPPDYTHAFNLLMEIKQTILDDILSSAHVRLRAEVNSVLDESGYCRKVSESENFKKSLKDQLIVITNDIEEKNLCDNLDAVCEQCVVTTRKCADSLNVELSSDHERALREQIKAIADESNAIRALVRSRIATFVEEILRSPSEVPHRLLPGLSVIQSELCAFTARMSYPRHPNAVVIKPPTQTISPLIRFGRYTALGLGILWGAIRLRQISEYHADIREWEHEKAVAKAADDAQRKKWLSREEMRYLMKVVDLPFEEGVAQFGVSDLYRED</sequence>
<dbReference type="PANTHER" id="PTHR12832">
    <property type="entry name" value="TESTIS-SPECIFIC PROTEIN PBS13 T-COMPLEX 11"/>
    <property type="match status" value="1"/>
</dbReference>
<evidence type="ECO:0000256" key="10">
    <source>
        <dbReference type="ARBA" id="ARBA00023136"/>
    </source>
</evidence>
<keyword evidence="10" id="KW-0472">Membrane</keyword>
<dbReference type="InterPro" id="IPR008386">
    <property type="entry name" value="ATP_synth_F0_esu_mt"/>
</dbReference>
<feature type="compositionally biased region" description="Basic and acidic residues" evidence="12">
    <location>
        <begin position="1"/>
        <end position="22"/>
    </location>
</feature>
<evidence type="ECO:0000256" key="11">
    <source>
        <dbReference type="ARBA" id="ARBA00023310"/>
    </source>
</evidence>
<dbReference type="GO" id="GO:0045259">
    <property type="term" value="C:proton-transporting ATP synthase complex"/>
    <property type="evidence" value="ECO:0007669"/>
    <property type="project" value="UniProtKB-KW"/>
</dbReference>
<organism evidence="13 14">
    <name type="scientific">Trichostrongylus colubriformis</name>
    <name type="common">Black scour worm</name>
    <dbReference type="NCBI Taxonomy" id="6319"/>
    <lineage>
        <taxon>Eukaryota</taxon>
        <taxon>Metazoa</taxon>
        <taxon>Ecdysozoa</taxon>
        <taxon>Nematoda</taxon>
        <taxon>Chromadorea</taxon>
        <taxon>Rhabditida</taxon>
        <taxon>Rhabditina</taxon>
        <taxon>Rhabditomorpha</taxon>
        <taxon>Strongyloidea</taxon>
        <taxon>Trichostrongylidae</taxon>
        <taxon>Trichostrongylus</taxon>
    </lineage>
</organism>
<evidence type="ECO:0000256" key="9">
    <source>
        <dbReference type="ARBA" id="ARBA00023128"/>
    </source>
</evidence>
<dbReference type="Pfam" id="PF05680">
    <property type="entry name" value="ATP-synt_E"/>
    <property type="match status" value="1"/>
</dbReference>
<evidence type="ECO:0000256" key="3">
    <source>
        <dbReference type="ARBA" id="ARBA00010954"/>
    </source>
</evidence>
<protein>
    <recommendedName>
        <fullName evidence="15">ATP synthase subunit e, mitochondrial</fullName>
    </recommendedName>
</protein>
<proteinExistence type="inferred from homology"/>
<feature type="region of interest" description="Disordered" evidence="12">
    <location>
        <begin position="1"/>
        <end position="55"/>
    </location>
</feature>
<dbReference type="PANTHER" id="PTHR12832:SF11">
    <property type="entry name" value="LD23868P"/>
    <property type="match status" value="1"/>
</dbReference>
<evidence type="ECO:0000313" key="13">
    <source>
        <dbReference type="EMBL" id="KAK5965461.1"/>
    </source>
</evidence>
<dbReference type="GO" id="GO:0005743">
    <property type="term" value="C:mitochondrial inner membrane"/>
    <property type="evidence" value="ECO:0007669"/>
    <property type="project" value="UniProtKB-SubCell"/>
</dbReference>
<dbReference type="GO" id="GO:0015078">
    <property type="term" value="F:proton transmembrane transporter activity"/>
    <property type="evidence" value="ECO:0007669"/>
    <property type="project" value="InterPro"/>
</dbReference>
<keyword evidence="4" id="KW-0813">Transport</keyword>
<gene>
    <name evidence="13" type="ORF">GCK32_007734</name>
</gene>
<evidence type="ECO:0000256" key="7">
    <source>
        <dbReference type="ARBA" id="ARBA00022792"/>
    </source>
</evidence>
<dbReference type="Proteomes" id="UP001331761">
    <property type="component" value="Unassembled WGS sequence"/>
</dbReference>
<evidence type="ECO:0008006" key="15">
    <source>
        <dbReference type="Google" id="ProtNLM"/>
    </source>
</evidence>
<dbReference type="GO" id="GO:0015986">
    <property type="term" value="P:proton motive force-driven ATP synthesis"/>
    <property type="evidence" value="ECO:0007669"/>
    <property type="project" value="InterPro"/>
</dbReference>
<dbReference type="InterPro" id="IPR008862">
    <property type="entry name" value="Tcp11"/>
</dbReference>
<name>A0AAN8IAK8_TRICO</name>
<evidence type="ECO:0000256" key="8">
    <source>
        <dbReference type="ARBA" id="ARBA00023065"/>
    </source>
</evidence>
<comment type="subcellular location">
    <subcellularLocation>
        <location evidence="1">Mitochondrion inner membrane</location>
    </subcellularLocation>
</comment>
<accession>A0AAN8IAK8</accession>
<dbReference type="AlphaFoldDB" id="A0AAN8IAK8"/>
<evidence type="ECO:0000256" key="4">
    <source>
        <dbReference type="ARBA" id="ARBA00022448"/>
    </source>
</evidence>
<dbReference type="GO" id="GO:0007165">
    <property type="term" value="P:signal transduction"/>
    <property type="evidence" value="ECO:0007669"/>
    <property type="project" value="TreeGrafter"/>
</dbReference>
<comment type="similarity">
    <text evidence="3">Belongs to the TCP11 family.</text>
</comment>
<comment type="caution">
    <text evidence="13">The sequence shown here is derived from an EMBL/GenBank/DDBJ whole genome shotgun (WGS) entry which is preliminary data.</text>
</comment>
<evidence type="ECO:0000256" key="2">
    <source>
        <dbReference type="ARBA" id="ARBA00007333"/>
    </source>
</evidence>
<keyword evidence="5" id="KW-0138">CF(0)</keyword>
<evidence type="ECO:0000256" key="5">
    <source>
        <dbReference type="ARBA" id="ARBA00022547"/>
    </source>
</evidence>
<evidence type="ECO:0000256" key="12">
    <source>
        <dbReference type="SAM" id="MobiDB-lite"/>
    </source>
</evidence>
<keyword evidence="14" id="KW-1185">Reference proteome</keyword>
<keyword evidence="11" id="KW-0066">ATP synthesis</keyword>
<dbReference type="EMBL" id="WIXE01024613">
    <property type="protein sequence ID" value="KAK5965461.1"/>
    <property type="molecule type" value="Genomic_DNA"/>
</dbReference>
<keyword evidence="8" id="KW-0406">Ion transport</keyword>
<evidence type="ECO:0000256" key="1">
    <source>
        <dbReference type="ARBA" id="ARBA00004273"/>
    </source>
</evidence>
<feature type="compositionally biased region" description="Polar residues" evidence="12">
    <location>
        <begin position="42"/>
        <end position="52"/>
    </location>
</feature>
<keyword evidence="6" id="KW-0375">Hydrogen ion transport</keyword>
<keyword evidence="7" id="KW-0999">Mitochondrion inner membrane</keyword>
<evidence type="ECO:0000256" key="6">
    <source>
        <dbReference type="ARBA" id="ARBA00022781"/>
    </source>
</evidence>
<dbReference type="Pfam" id="PF05794">
    <property type="entry name" value="Tcp11"/>
    <property type="match status" value="2"/>
</dbReference>
<evidence type="ECO:0000313" key="14">
    <source>
        <dbReference type="Proteomes" id="UP001331761"/>
    </source>
</evidence>
<comment type="similarity">
    <text evidence="2">Belongs to the ATPase e subunit family.</text>
</comment>
<keyword evidence="9" id="KW-0496">Mitochondrion</keyword>